<dbReference type="EMBL" id="CAJVPY010059157">
    <property type="protein sequence ID" value="CAG8820311.1"/>
    <property type="molecule type" value="Genomic_DNA"/>
</dbReference>
<comment type="caution">
    <text evidence="1">The sequence shown here is derived from an EMBL/GenBank/DDBJ whole genome shotgun (WGS) entry which is preliminary data.</text>
</comment>
<accession>A0A9N9PF85</accession>
<dbReference type="AlphaFoldDB" id="A0A9N9PF85"/>
<feature type="non-terminal residue" evidence="1">
    <location>
        <position position="1"/>
    </location>
</feature>
<sequence>SLSKVDNNGHKCRLQEILDFAQRFCFFVLCQLPKQFWGNAVSVQSCLVTIGLYS</sequence>
<keyword evidence="2" id="KW-1185">Reference proteome</keyword>
<dbReference type="Proteomes" id="UP000789405">
    <property type="component" value="Unassembled WGS sequence"/>
</dbReference>
<feature type="non-terminal residue" evidence="1">
    <location>
        <position position="54"/>
    </location>
</feature>
<protein>
    <submittedName>
        <fullName evidence="1">16079_t:CDS:1</fullName>
    </submittedName>
</protein>
<evidence type="ECO:0000313" key="1">
    <source>
        <dbReference type="EMBL" id="CAG8820311.1"/>
    </source>
</evidence>
<gene>
    <name evidence="1" type="ORF">DERYTH_LOCUS26934</name>
</gene>
<organism evidence="1 2">
    <name type="scientific">Dentiscutata erythropus</name>
    <dbReference type="NCBI Taxonomy" id="1348616"/>
    <lineage>
        <taxon>Eukaryota</taxon>
        <taxon>Fungi</taxon>
        <taxon>Fungi incertae sedis</taxon>
        <taxon>Mucoromycota</taxon>
        <taxon>Glomeromycotina</taxon>
        <taxon>Glomeromycetes</taxon>
        <taxon>Diversisporales</taxon>
        <taxon>Gigasporaceae</taxon>
        <taxon>Dentiscutata</taxon>
    </lineage>
</organism>
<reference evidence="1" key="1">
    <citation type="submission" date="2021-06" db="EMBL/GenBank/DDBJ databases">
        <authorList>
            <person name="Kallberg Y."/>
            <person name="Tangrot J."/>
            <person name="Rosling A."/>
        </authorList>
    </citation>
    <scope>NUCLEOTIDE SEQUENCE</scope>
    <source>
        <strain evidence="1">MA453B</strain>
    </source>
</reference>
<evidence type="ECO:0000313" key="2">
    <source>
        <dbReference type="Proteomes" id="UP000789405"/>
    </source>
</evidence>
<name>A0A9N9PF85_9GLOM</name>
<proteinExistence type="predicted"/>